<keyword evidence="8" id="KW-1185">Reference proteome</keyword>
<evidence type="ECO:0000256" key="6">
    <source>
        <dbReference type="HAMAP-Rule" id="MF_01186"/>
    </source>
</evidence>
<dbReference type="Proteomes" id="UP000298681">
    <property type="component" value="Unassembled WGS sequence"/>
</dbReference>
<dbReference type="PANTHER" id="PTHR38098:SF1">
    <property type="entry name" value="LPS-ASSEMBLY LIPOPROTEIN LPTE"/>
    <property type="match status" value="1"/>
</dbReference>
<dbReference type="GO" id="GO:0009279">
    <property type="term" value="C:cell outer membrane"/>
    <property type="evidence" value="ECO:0007669"/>
    <property type="project" value="UniProtKB-SubCell"/>
</dbReference>
<dbReference type="HAMAP" id="MF_01186">
    <property type="entry name" value="LPS_assembly_LptE"/>
    <property type="match status" value="1"/>
</dbReference>
<keyword evidence="1 6" id="KW-0732">Signal</keyword>
<keyword evidence="5 6" id="KW-0449">Lipoprotein</keyword>
<comment type="subcellular location">
    <subcellularLocation>
        <location evidence="6">Cell outer membrane</location>
        <topology evidence="6">Lipid-anchor</topology>
    </subcellularLocation>
</comment>
<dbReference type="GO" id="GO:0015920">
    <property type="term" value="P:lipopolysaccharide transport"/>
    <property type="evidence" value="ECO:0007669"/>
    <property type="project" value="TreeGrafter"/>
</dbReference>
<comment type="caution">
    <text evidence="7">The sequence shown here is derived from an EMBL/GenBank/DDBJ whole genome shotgun (WGS) entry which is preliminary data.</text>
</comment>
<dbReference type="EMBL" id="SPUH01000001">
    <property type="protein sequence ID" value="TKS53681.1"/>
    <property type="molecule type" value="Genomic_DNA"/>
</dbReference>
<protein>
    <recommendedName>
        <fullName evidence="6">LPS-assembly lipoprotein LptE</fullName>
    </recommendedName>
</protein>
<sequence length="165" mass="18177">MRRLLPLVLLSTLLLGACGFHLRSALTLPPDLGAVRVVTQDPFSPLRDGLELALRQAGADIVPAATPDVATLNVLSERWAETPLSVDQFGRAQEYSLRYAVVFRLRRADGADLVPQQAVELARDYTSSPSELIGTESERELLGREMRREMVASIVRRIDGASRQP</sequence>
<evidence type="ECO:0000313" key="8">
    <source>
        <dbReference type="Proteomes" id="UP000298681"/>
    </source>
</evidence>
<keyword evidence="3 6" id="KW-0564">Palmitate</keyword>
<keyword evidence="2 6" id="KW-0472">Membrane</keyword>
<evidence type="ECO:0000256" key="5">
    <source>
        <dbReference type="ARBA" id="ARBA00023288"/>
    </source>
</evidence>
<dbReference type="GO" id="GO:1990351">
    <property type="term" value="C:transporter complex"/>
    <property type="evidence" value="ECO:0007669"/>
    <property type="project" value="TreeGrafter"/>
</dbReference>
<evidence type="ECO:0000256" key="2">
    <source>
        <dbReference type="ARBA" id="ARBA00023136"/>
    </source>
</evidence>
<dbReference type="RefSeq" id="WP_134673065.1">
    <property type="nucleotide sequence ID" value="NZ_SPUH01000001.1"/>
</dbReference>
<organism evidence="7 8">
    <name type="scientific">Luteimonas yindakuii</name>
    <dbReference type="NCBI Taxonomy" id="2565782"/>
    <lineage>
        <taxon>Bacteria</taxon>
        <taxon>Pseudomonadati</taxon>
        <taxon>Pseudomonadota</taxon>
        <taxon>Gammaproteobacteria</taxon>
        <taxon>Lysobacterales</taxon>
        <taxon>Lysobacteraceae</taxon>
        <taxon>Luteimonas</taxon>
    </lineage>
</organism>
<dbReference type="GO" id="GO:0043165">
    <property type="term" value="P:Gram-negative-bacterium-type cell outer membrane assembly"/>
    <property type="evidence" value="ECO:0007669"/>
    <property type="project" value="UniProtKB-UniRule"/>
</dbReference>
<accession>A0A4Z1RJ58</accession>
<comment type="function">
    <text evidence="6">Together with LptD, is involved in the assembly of lipopolysaccharide (LPS) at the surface of the outer membrane. Required for the proper assembly of LptD. Binds LPS and may serve as the LPS recognition site at the outer membrane.</text>
</comment>
<evidence type="ECO:0000256" key="3">
    <source>
        <dbReference type="ARBA" id="ARBA00023139"/>
    </source>
</evidence>
<dbReference type="PROSITE" id="PS51257">
    <property type="entry name" value="PROKAR_LIPOPROTEIN"/>
    <property type="match status" value="1"/>
</dbReference>
<dbReference type="GO" id="GO:0001530">
    <property type="term" value="F:lipopolysaccharide binding"/>
    <property type="evidence" value="ECO:0007669"/>
    <property type="project" value="TreeGrafter"/>
</dbReference>
<comment type="subunit">
    <text evidence="6">Component of the lipopolysaccharide transport and assembly complex. Interacts with LptD.</text>
</comment>
<comment type="similarity">
    <text evidence="6">Belongs to the LptE lipoprotein family.</text>
</comment>
<evidence type="ECO:0000256" key="1">
    <source>
        <dbReference type="ARBA" id="ARBA00022729"/>
    </source>
</evidence>
<dbReference type="Gene3D" id="3.30.160.150">
    <property type="entry name" value="Lipoprotein like domain"/>
    <property type="match status" value="1"/>
</dbReference>
<dbReference type="PANTHER" id="PTHR38098">
    <property type="entry name" value="LPS-ASSEMBLY LIPOPROTEIN LPTE"/>
    <property type="match status" value="1"/>
</dbReference>
<name>A0A4Z1RJ58_9GAMM</name>
<dbReference type="AlphaFoldDB" id="A0A4Z1RJ58"/>
<dbReference type="Pfam" id="PF04390">
    <property type="entry name" value="LptE"/>
    <property type="match status" value="1"/>
</dbReference>
<proteinExistence type="inferred from homology"/>
<gene>
    <name evidence="6" type="primary">lptE</name>
    <name evidence="7" type="ORF">E4582_02100</name>
</gene>
<reference evidence="7 8" key="1">
    <citation type="submission" date="2019-01" db="EMBL/GenBank/DDBJ databases">
        <authorList>
            <person name="Zhang S."/>
        </authorList>
    </citation>
    <scope>NUCLEOTIDE SEQUENCE [LARGE SCALE GENOMIC DNA]</scope>
    <source>
        <strain evidence="7 8">1626</strain>
    </source>
</reference>
<evidence type="ECO:0000313" key="7">
    <source>
        <dbReference type="EMBL" id="TKS53681.1"/>
    </source>
</evidence>
<evidence type="ECO:0000256" key="4">
    <source>
        <dbReference type="ARBA" id="ARBA00023237"/>
    </source>
</evidence>
<keyword evidence="4 6" id="KW-0998">Cell outer membrane</keyword>
<dbReference type="InterPro" id="IPR007485">
    <property type="entry name" value="LPS_assembly_LptE"/>
</dbReference>